<reference evidence="4" key="1">
    <citation type="submission" date="2018-06" db="EMBL/GenBank/DDBJ databases">
        <title>Genome assembly of Danube salmon.</title>
        <authorList>
            <person name="Macqueen D.J."/>
            <person name="Gundappa M.K."/>
        </authorList>
    </citation>
    <scope>NUCLEOTIDE SEQUENCE [LARGE SCALE GENOMIC DNA]</scope>
</reference>
<dbReference type="PANTHER" id="PTHR16193:SF0">
    <property type="entry name" value="TETRATRICOPEPTIDE REPEAT PROTEIN 27"/>
    <property type="match status" value="1"/>
</dbReference>
<keyword evidence="4" id="KW-1185">Reference proteome</keyword>
<dbReference type="InterPro" id="IPR044244">
    <property type="entry name" value="TTC27/Emw1"/>
</dbReference>
<protein>
    <submittedName>
        <fullName evidence="3">Tetratricopeptide repeat domain 27</fullName>
    </submittedName>
</protein>
<dbReference type="Proteomes" id="UP000314982">
    <property type="component" value="Unassembled WGS sequence"/>
</dbReference>
<keyword evidence="2" id="KW-0802">TPR repeat</keyword>
<proteinExistence type="predicted"/>
<evidence type="ECO:0000313" key="3">
    <source>
        <dbReference type="Ensembl" id="ENSHHUP00000048432.1"/>
    </source>
</evidence>
<evidence type="ECO:0000256" key="2">
    <source>
        <dbReference type="ARBA" id="ARBA00022803"/>
    </source>
</evidence>
<keyword evidence="1" id="KW-0677">Repeat</keyword>
<dbReference type="GeneTree" id="ENSGT00500000044929"/>
<evidence type="ECO:0000256" key="1">
    <source>
        <dbReference type="ARBA" id="ARBA00022737"/>
    </source>
</evidence>
<reference evidence="3" key="3">
    <citation type="submission" date="2025-09" db="UniProtKB">
        <authorList>
            <consortium name="Ensembl"/>
        </authorList>
    </citation>
    <scope>IDENTIFICATION</scope>
</reference>
<accession>A0A4W5NC27</accession>
<sequence>MSLLVHDEMKVRVLNLHVLTGLSTLSLQCILSQPKFWAVVTALCLRTNLERGSSRRVEKAMMQTQTIVDCFEGKSCPLKLFFCCQAPPRWAVQ</sequence>
<reference evidence="3" key="2">
    <citation type="submission" date="2025-08" db="UniProtKB">
        <authorList>
            <consortium name="Ensembl"/>
        </authorList>
    </citation>
    <scope>IDENTIFICATION</scope>
</reference>
<dbReference type="PANTHER" id="PTHR16193">
    <property type="entry name" value="TETRATRICOPEPTIDE REPEAT PROTEIN 27"/>
    <property type="match status" value="1"/>
</dbReference>
<dbReference type="AlphaFoldDB" id="A0A4W5NC27"/>
<dbReference type="Ensembl" id="ENSHHUT00000050189.1">
    <property type="protein sequence ID" value="ENSHHUP00000048432.1"/>
    <property type="gene ID" value="ENSHHUG00000029337.1"/>
</dbReference>
<organism evidence="3 4">
    <name type="scientific">Hucho hucho</name>
    <name type="common">huchen</name>
    <dbReference type="NCBI Taxonomy" id="62062"/>
    <lineage>
        <taxon>Eukaryota</taxon>
        <taxon>Metazoa</taxon>
        <taxon>Chordata</taxon>
        <taxon>Craniata</taxon>
        <taxon>Vertebrata</taxon>
        <taxon>Euteleostomi</taxon>
        <taxon>Actinopterygii</taxon>
        <taxon>Neopterygii</taxon>
        <taxon>Teleostei</taxon>
        <taxon>Protacanthopterygii</taxon>
        <taxon>Salmoniformes</taxon>
        <taxon>Salmonidae</taxon>
        <taxon>Salmoninae</taxon>
        <taxon>Hucho</taxon>
    </lineage>
</organism>
<name>A0A4W5NC27_9TELE</name>
<evidence type="ECO:0000313" key="4">
    <source>
        <dbReference type="Proteomes" id="UP000314982"/>
    </source>
</evidence>